<organism evidence="7 8">
    <name type="scientific">Engystomops pustulosus</name>
    <name type="common">Tungara frog</name>
    <name type="synonym">Physalaemus pustulosus</name>
    <dbReference type="NCBI Taxonomy" id="76066"/>
    <lineage>
        <taxon>Eukaryota</taxon>
        <taxon>Metazoa</taxon>
        <taxon>Chordata</taxon>
        <taxon>Craniata</taxon>
        <taxon>Vertebrata</taxon>
        <taxon>Euteleostomi</taxon>
        <taxon>Amphibia</taxon>
        <taxon>Batrachia</taxon>
        <taxon>Anura</taxon>
        <taxon>Neobatrachia</taxon>
        <taxon>Hyloidea</taxon>
        <taxon>Leptodactylidae</taxon>
        <taxon>Leiuperinae</taxon>
        <taxon>Engystomops</taxon>
    </lineage>
</organism>
<comment type="caution">
    <text evidence="7">The sequence shown here is derived from an EMBL/GenBank/DDBJ whole genome shotgun (WGS) entry which is preliminary data.</text>
</comment>
<dbReference type="GO" id="GO:0045944">
    <property type="term" value="P:positive regulation of transcription by RNA polymerase II"/>
    <property type="evidence" value="ECO:0007669"/>
    <property type="project" value="TreeGrafter"/>
</dbReference>
<evidence type="ECO:0000256" key="2">
    <source>
        <dbReference type="ARBA" id="ARBA00009259"/>
    </source>
</evidence>
<comment type="subcellular location">
    <subcellularLocation>
        <location evidence="1 6">Nucleus</location>
    </subcellularLocation>
</comment>
<reference evidence="7" key="1">
    <citation type="thesis" date="2020" institute="ProQuest LLC" country="789 East Eisenhower Parkway, Ann Arbor, MI, USA">
        <title>Comparative Genomics and Chromosome Evolution.</title>
        <authorList>
            <person name="Mudd A.B."/>
        </authorList>
    </citation>
    <scope>NUCLEOTIDE SEQUENCE</scope>
    <source>
        <strain evidence="7">237g6f4</strain>
        <tissue evidence="7">Blood</tissue>
    </source>
</reference>
<keyword evidence="3 6" id="KW-0805">Transcription regulation</keyword>
<dbReference type="Proteomes" id="UP000824782">
    <property type="component" value="Unassembled WGS sequence"/>
</dbReference>
<sequence>MIDTPASHDNSSLRSLIEKPPICGNSFTPLTGALLTGFRLHAGPLPEHCRLMHIQPPKKKNKKHKQSRTQEPAPPGLYRVCHCFTLTCEAPKLNRPLYISLQKPRQILIIGRKRRSREKMIQKGGERRKTRRKRRIAIVRSTPEQEALRVDYAEGSPLFVHIVVCHFYRVCSFY</sequence>
<evidence type="ECO:0000256" key="4">
    <source>
        <dbReference type="ARBA" id="ARBA00023163"/>
    </source>
</evidence>
<evidence type="ECO:0000256" key="6">
    <source>
        <dbReference type="RuleBase" id="RU364151"/>
    </source>
</evidence>
<comment type="function">
    <text evidence="6">Component of the Mediator complex, a coactivator involved in the regulated transcription of nearly all RNA polymerase II-dependent genes. Mediator functions as a bridge to convey information from gene-specific regulatory proteins to the basal RNA polymerase II transcription machinery. Mediator is recruited to promoters by direct interactions with regulatory proteins and serves as a scaffold for the assembly of a functional preinitiation complex with RNA polymerase II and the general transcription factors.</text>
</comment>
<keyword evidence="8" id="KW-1185">Reference proteome</keyword>
<protein>
    <recommendedName>
        <fullName evidence="6">Mediator of RNA polymerase II transcription subunit 19</fullName>
    </recommendedName>
    <alternativeName>
        <fullName evidence="6">Mediator complex subunit 19</fullName>
    </alternativeName>
</protein>
<accession>A0AAV6YNY6</accession>
<gene>
    <name evidence="6" type="primary">MED19</name>
    <name evidence="7" type="ORF">GDO81_022269</name>
</gene>
<comment type="similarity">
    <text evidence="2 6">Belongs to the Mediator complex subunit 19 family.</text>
</comment>
<dbReference type="EMBL" id="WNYA01019485">
    <property type="protein sequence ID" value="KAG8538651.1"/>
    <property type="molecule type" value="Genomic_DNA"/>
</dbReference>
<dbReference type="GO" id="GO:0016592">
    <property type="term" value="C:mediator complex"/>
    <property type="evidence" value="ECO:0007669"/>
    <property type="project" value="InterPro"/>
</dbReference>
<evidence type="ECO:0000256" key="1">
    <source>
        <dbReference type="ARBA" id="ARBA00004123"/>
    </source>
</evidence>
<keyword evidence="4 6" id="KW-0804">Transcription</keyword>
<evidence type="ECO:0000313" key="7">
    <source>
        <dbReference type="EMBL" id="KAG8538651.1"/>
    </source>
</evidence>
<evidence type="ECO:0000313" key="8">
    <source>
        <dbReference type="Proteomes" id="UP000824782"/>
    </source>
</evidence>
<dbReference type="AlphaFoldDB" id="A0AAV6YNY6"/>
<comment type="subunit">
    <text evidence="6">Component of the Mediator complex.</text>
</comment>
<dbReference type="InterPro" id="IPR019403">
    <property type="entry name" value="Mediator_Med19_met"/>
</dbReference>
<keyword evidence="5 6" id="KW-0539">Nucleus</keyword>
<evidence type="ECO:0000256" key="3">
    <source>
        <dbReference type="ARBA" id="ARBA00023015"/>
    </source>
</evidence>
<dbReference type="PANTHER" id="PTHR22536">
    <property type="entry name" value="LUNG CANCER METASTASIS-RELATED LCMR1 PROTEIN"/>
    <property type="match status" value="1"/>
</dbReference>
<name>A0AAV6YNY6_ENGPU</name>
<evidence type="ECO:0000256" key="5">
    <source>
        <dbReference type="ARBA" id="ARBA00023242"/>
    </source>
</evidence>
<dbReference type="Pfam" id="PF10278">
    <property type="entry name" value="Med19"/>
    <property type="match status" value="1"/>
</dbReference>
<dbReference type="PANTHER" id="PTHR22536:SF1">
    <property type="entry name" value="MEDIATOR OF RNA POLYMERASE II TRANSCRIPTION SUBUNIT 19"/>
    <property type="match status" value="1"/>
</dbReference>
<proteinExistence type="inferred from homology"/>
<keyword evidence="6" id="KW-0010">Activator</keyword>
<dbReference type="GO" id="GO:0003712">
    <property type="term" value="F:transcription coregulator activity"/>
    <property type="evidence" value="ECO:0007669"/>
    <property type="project" value="InterPro"/>
</dbReference>